<comment type="caution">
    <text evidence="3">The sequence shown here is derived from an EMBL/GenBank/DDBJ whole genome shotgun (WGS) entry which is preliminary data.</text>
</comment>
<protein>
    <submittedName>
        <fullName evidence="3">Uncharacterized protein</fullName>
    </submittedName>
</protein>
<dbReference type="RefSeq" id="WP_099383733.1">
    <property type="nucleotide sequence ID" value="NZ_JAHVCV010000006.1"/>
</dbReference>
<feature type="compositionally biased region" description="Basic and acidic residues" evidence="1">
    <location>
        <begin position="57"/>
        <end position="82"/>
    </location>
</feature>
<reference evidence="3 4" key="1">
    <citation type="submission" date="2017-10" db="EMBL/GenBank/DDBJ databases">
        <title>The draft genome sequence of Williamsia sp. BULT 1.1 isolated from the semi-arid grassland soils from South Africa.</title>
        <authorList>
            <person name="Kabwe M.H."/>
            <person name="Govender N."/>
            <person name="Mutseka Lunga P."/>
            <person name="Vikram S."/>
            <person name="Makhalanyane T.P."/>
        </authorList>
    </citation>
    <scope>NUCLEOTIDE SEQUENCE [LARGE SCALE GENOMIC DNA]</scope>
    <source>
        <strain evidence="3 4">BULT 1.1</strain>
    </source>
</reference>
<dbReference type="EMBL" id="PEBD01000010">
    <property type="protein sequence ID" value="PHV65334.1"/>
    <property type="molecule type" value="Genomic_DNA"/>
</dbReference>
<feature type="region of interest" description="Disordered" evidence="1">
    <location>
        <begin position="24"/>
        <end position="82"/>
    </location>
</feature>
<reference evidence="2 5" key="2">
    <citation type="submission" date="2023-10" db="EMBL/GenBank/DDBJ databases">
        <title>Development of a sustainable strategy for remediation of hydrocarbon-contaminated territories based on the waste exchange concept.</title>
        <authorList>
            <person name="Krivoruchko A."/>
        </authorList>
    </citation>
    <scope>NUCLEOTIDE SEQUENCE [LARGE SCALE GENOMIC DNA]</scope>
    <source>
        <strain evidence="2 5">IEGM 1236</strain>
    </source>
</reference>
<keyword evidence="5" id="KW-1185">Reference proteome</keyword>
<accession>A0A2G3PHP4</accession>
<dbReference type="AlphaFoldDB" id="A0A2G3PHP4"/>
<dbReference type="EMBL" id="JAWLUM010000001">
    <property type="protein sequence ID" value="MDV7132579.1"/>
    <property type="molecule type" value="Genomic_DNA"/>
</dbReference>
<evidence type="ECO:0000313" key="4">
    <source>
        <dbReference type="Proteomes" id="UP000225108"/>
    </source>
</evidence>
<proteinExistence type="predicted"/>
<organism evidence="3 4">
    <name type="scientific">Williamsia marianensis</name>
    <dbReference type="NCBI Taxonomy" id="85044"/>
    <lineage>
        <taxon>Bacteria</taxon>
        <taxon>Bacillati</taxon>
        <taxon>Actinomycetota</taxon>
        <taxon>Actinomycetes</taxon>
        <taxon>Mycobacteriales</taxon>
        <taxon>Nocardiaceae</taxon>
        <taxon>Williamsia</taxon>
    </lineage>
</organism>
<evidence type="ECO:0000313" key="5">
    <source>
        <dbReference type="Proteomes" id="UP001185792"/>
    </source>
</evidence>
<evidence type="ECO:0000256" key="1">
    <source>
        <dbReference type="SAM" id="MobiDB-lite"/>
    </source>
</evidence>
<dbReference type="Proteomes" id="UP001185792">
    <property type="component" value="Unassembled WGS sequence"/>
</dbReference>
<gene>
    <name evidence="3" type="ORF">CSW57_16230</name>
    <name evidence="2" type="ORF">R4198_02655</name>
</gene>
<evidence type="ECO:0000313" key="3">
    <source>
        <dbReference type="EMBL" id="PHV65334.1"/>
    </source>
</evidence>
<evidence type="ECO:0000313" key="2">
    <source>
        <dbReference type="EMBL" id="MDV7132579.1"/>
    </source>
</evidence>
<name>A0A2G3PHP4_WILMA</name>
<sequence length="82" mass="8996">MIYLLAIIGLLALTYLAWRAFGPDAPAMPGQSGDRTPGRQIRRGPVGPDDDPEFLNDLDRKARNKDPKFQADGDDKPSATDQ</sequence>
<dbReference type="Proteomes" id="UP000225108">
    <property type="component" value="Unassembled WGS sequence"/>
</dbReference>